<reference evidence="5 6" key="1">
    <citation type="submission" date="2023-11" db="EMBL/GenBank/DDBJ databases">
        <title>Actinomadura monticuli sp. nov., isolated from volcanic ash.</title>
        <authorList>
            <person name="Lee S.D."/>
            <person name="Yang H."/>
            <person name="Kim I.S."/>
        </authorList>
    </citation>
    <scope>NUCLEOTIDE SEQUENCE [LARGE SCALE GENOMIC DNA]</scope>
    <source>
        <strain evidence="5 6">DSM 45346</strain>
    </source>
</reference>
<dbReference type="Gene3D" id="3.40.50.10350">
    <property type="entry name" value="Glycerate kinase, domain 1"/>
    <property type="match status" value="1"/>
</dbReference>
<accession>A0ABV4QXY7</accession>
<evidence type="ECO:0000256" key="4">
    <source>
        <dbReference type="PIRNR" id="PIRNR006078"/>
    </source>
</evidence>
<dbReference type="InterPro" id="IPR036129">
    <property type="entry name" value="Glycerate_kinase_sf"/>
</dbReference>
<dbReference type="InterPro" id="IPR018193">
    <property type="entry name" value="Glyc_kinase_flavodox-like_fold"/>
</dbReference>
<dbReference type="Proteomes" id="UP001569904">
    <property type="component" value="Unassembled WGS sequence"/>
</dbReference>
<dbReference type="GO" id="GO:0008887">
    <property type="term" value="F:glycerate kinase activity"/>
    <property type="evidence" value="ECO:0007669"/>
    <property type="project" value="UniProtKB-EC"/>
</dbReference>
<evidence type="ECO:0000313" key="6">
    <source>
        <dbReference type="Proteomes" id="UP001569904"/>
    </source>
</evidence>
<dbReference type="InterPro" id="IPR018197">
    <property type="entry name" value="Glycerate_kinase_RE-like"/>
</dbReference>
<dbReference type="EMBL" id="JAXCEH010000010">
    <property type="protein sequence ID" value="MFA1555485.1"/>
    <property type="molecule type" value="Genomic_DNA"/>
</dbReference>
<dbReference type="InterPro" id="IPR004381">
    <property type="entry name" value="Glycerate_kinase"/>
</dbReference>
<proteinExistence type="inferred from homology"/>
<name>A0ABV4QXY7_9ACTN</name>
<evidence type="ECO:0000256" key="2">
    <source>
        <dbReference type="ARBA" id="ARBA00022679"/>
    </source>
</evidence>
<sequence>MTAAERGSSRAAQRGPGGRAEAAVTMRVVVAPDSFKGGLSAAEACAAVAEGVRRAAPRAEVVAVPMADGGEGTLDCFLRARAGAPVEVAATDPLGRPVEARYALSGDGRSAVVELAAASGLPLVEDVPPDPMNAATTGTGELIADAVRRGARDVLVCIGGSASTDGGSGLLRALGVRFLDAAGEELPPGGAALARLASIDGSGVPDAVRATRFRVACDVSNPLVGPDGAAAVFGPQKGASPGQVAELDAALTVFADVLAAAGGARVHDLPGAGAAGGTCGGLVGALGAEPAGGALLVAEAVGLPSALAGADLVVTGEGRVDGQSAAGKVVSVVAALARDRGVPCVALAGSVAGPLDELHALGLTAAFSLADGPRSLDELKADAAPLLAAVAEQAVRLLTR</sequence>
<organism evidence="5 6">
    <name type="scientific">Actinomadura chokoriensis</name>
    <dbReference type="NCBI Taxonomy" id="454156"/>
    <lineage>
        <taxon>Bacteria</taxon>
        <taxon>Bacillati</taxon>
        <taxon>Actinomycetota</taxon>
        <taxon>Actinomycetes</taxon>
        <taxon>Streptosporangiales</taxon>
        <taxon>Thermomonosporaceae</taxon>
        <taxon>Actinomadura</taxon>
    </lineage>
</organism>
<keyword evidence="3 4" id="KW-0418">Kinase</keyword>
<dbReference type="RefSeq" id="WP_371942205.1">
    <property type="nucleotide sequence ID" value="NZ_JAXCEH010000010.1"/>
</dbReference>
<protein>
    <submittedName>
        <fullName evidence="5">Glycerate kinase</fullName>
        <ecNumber evidence="5">2.7.1.31</ecNumber>
    </submittedName>
</protein>
<gene>
    <name evidence="5" type="ORF">SM436_17490</name>
</gene>
<dbReference type="PIRSF" id="PIRSF006078">
    <property type="entry name" value="GlxK"/>
    <property type="match status" value="1"/>
</dbReference>
<comment type="caution">
    <text evidence="5">The sequence shown here is derived from an EMBL/GenBank/DDBJ whole genome shotgun (WGS) entry which is preliminary data.</text>
</comment>
<keyword evidence="2 4" id="KW-0808">Transferase</keyword>
<evidence type="ECO:0000256" key="3">
    <source>
        <dbReference type="ARBA" id="ARBA00022777"/>
    </source>
</evidence>
<dbReference type="PANTHER" id="PTHR21599">
    <property type="entry name" value="GLYCERATE KINASE"/>
    <property type="match status" value="1"/>
</dbReference>
<dbReference type="Pfam" id="PF02595">
    <property type="entry name" value="Gly_kinase"/>
    <property type="match status" value="1"/>
</dbReference>
<evidence type="ECO:0000256" key="1">
    <source>
        <dbReference type="ARBA" id="ARBA00006284"/>
    </source>
</evidence>
<dbReference type="Gene3D" id="3.90.1510.10">
    <property type="entry name" value="Glycerate kinase, domain 2"/>
    <property type="match status" value="1"/>
</dbReference>
<dbReference type="EC" id="2.7.1.31" evidence="5"/>
<keyword evidence="6" id="KW-1185">Reference proteome</keyword>
<dbReference type="PANTHER" id="PTHR21599:SF0">
    <property type="entry name" value="GLYCERATE KINASE"/>
    <property type="match status" value="1"/>
</dbReference>
<evidence type="ECO:0000313" key="5">
    <source>
        <dbReference type="EMBL" id="MFA1555485.1"/>
    </source>
</evidence>
<dbReference type="SUPFAM" id="SSF110738">
    <property type="entry name" value="Glycerate kinase I"/>
    <property type="match status" value="1"/>
</dbReference>
<comment type="similarity">
    <text evidence="1 4">Belongs to the glycerate kinase type-1 family.</text>
</comment>
<dbReference type="NCBIfam" id="TIGR00045">
    <property type="entry name" value="glycerate kinase"/>
    <property type="match status" value="1"/>
</dbReference>